<gene>
    <name evidence="2" type="ORF">ERS007741_04269</name>
</gene>
<feature type="compositionally biased region" description="Low complexity" evidence="1">
    <location>
        <begin position="122"/>
        <end position="143"/>
    </location>
</feature>
<dbReference type="EMBL" id="CHKL01000840">
    <property type="protein sequence ID" value="COX36645.1"/>
    <property type="molecule type" value="Genomic_DNA"/>
</dbReference>
<feature type="region of interest" description="Disordered" evidence="1">
    <location>
        <begin position="1"/>
        <end position="76"/>
    </location>
</feature>
<reference evidence="2 3" key="1">
    <citation type="submission" date="2015-03" db="EMBL/GenBank/DDBJ databases">
        <authorList>
            <consortium name="Pathogen Informatics"/>
        </authorList>
    </citation>
    <scope>NUCLEOTIDE SEQUENCE [LARGE SCALE GENOMIC DNA]</scope>
    <source>
        <strain evidence="2 3">P00601463</strain>
    </source>
</reference>
<proteinExistence type="predicted"/>
<organism evidence="2 3">
    <name type="scientific">Mycobacterium tuberculosis</name>
    <dbReference type="NCBI Taxonomy" id="1773"/>
    <lineage>
        <taxon>Bacteria</taxon>
        <taxon>Bacillati</taxon>
        <taxon>Actinomycetota</taxon>
        <taxon>Actinomycetes</taxon>
        <taxon>Mycobacteriales</taxon>
        <taxon>Mycobacteriaceae</taxon>
        <taxon>Mycobacterium</taxon>
        <taxon>Mycobacterium tuberculosis complex</taxon>
    </lineage>
</organism>
<accession>A0A655JQ75</accession>
<evidence type="ECO:0000256" key="1">
    <source>
        <dbReference type="SAM" id="MobiDB-lite"/>
    </source>
</evidence>
<protein>
    <submittedName>
        <fullName evidence="2">Uncharacterized protein</fullName>
    </submittedName>
</protein>
<feature type="region of interest" description="Disordered" evidence="1">
    <location>
        <begin position="117"/>
        <end position="159"/>
    </location>
</feature>
<evidence type="ECO:0000313" key="3">
    <source>
        <dbReference type="Proteomes" id="UP000048600"/>
    </source>
</evidence>
<dbReference type="Proteomes" id="UP000048600">
    <property type="component" value="Unassembled WGS sequence"/>
</dbReference>
<name>A0A655JQ75_MYCTX</name>
<feature type="compositionally biased region" description="Low complexity" evidence="1">
    <location>
        <begin position="10"/>
        <end position="27"/>
    </location>
</feature>
<sequence>MDPSPFLPPASSTRSSIAARALPNAAAPIDNAKNPNTGKRYSGRSTIGPSNTENTRSAGTKTSSATQSWLPVPRKPNVCQVSRTCSSSLFSATTDGTCRSSTKQPANMMSAWLIPLQNGQRPDTTTPPSTDRAVPRGAHTPAATPRPPPNISSRLRAGR</sequence>
<feature type="compositionally biased region" description="Polar residues" evidence="1">
    <location>
        <begin position="33"/>
        <end position="69"/>
    </location>
</feature>
<evidence type="ECO:0000313" key="2">
    <source>
        <dbReference type="EMBL" id="COX36645.1"/>
    </source>
</evidence>
<dbReference type="AlphaFoldDB" id="A0A655JQ75"/>